<dbReference type="GO" id="GO:0051015">
    <property type="term" value="F:actin filament binding"/>
    <property type="evidence" value="ECO:0007669"/>
    <property type="project" value="TreeGrafter"/>
</dbReference>
<dbReference type="SMART" id="SM01007">
    <property type="entry name" value="Aldolase_II"/>
    <property type="match status" value="1"/>
</dbReference>
<gene>
    <name evidence="2" type="ORF">H1R20_g6290</name>
</gene>
<evidence type="ECO:0000313" key="2">
    <source>
        <dbReference type="EMBL" id="KAJ2930810.1"/>
    </source>
</evidence>
<dbReference type="InterPro" id="IPR051017">
    <property type="entry name" value="Aldolase-II_Adducin_sf"/>
</dbReference>
<dbReference type="AlphaFoldDB" id="A0A9W8J9U9"/>
<dbReference type="GO" id="GO:0005856">
    <property type="term" value="C:cytoskeleton"/>
    <property type="evidence" value="ECO:0007669"/>
    <property type="project" value="TreeGrafter"/>
</dbReference>
<dbReference type="OrthoDB" id="3238794at2759"/>
<dbReference type="InterPro" id="IPR001303">
    <property type="entry name" value="Aldolase_II/adducin_N"/>
</dbReference>
<proteinExistence type="predicted"/>
<dbReference type="EMBL" id="JANBPK010000819">
    <property type="protein sequence ID" value="KAJ2930810.1"/>
    <property type="molecule type" value="Genomic_DNA"/>
</dbReference>
<organism evidence="2 3">
    <name type="scientific">Candolleomyces eurysporus</name>
    <dbReference type="NCBI Taxonomy" id="2828524"/>
    <lineage>
        <taxon>Eukaryota</taxon>
        <taxon>Fungi</taxon>
        <taxon>Dikarya</taxon>
        <taxon>Basidiomycota</taxon>
        <taxon>Agaricomycotina</taxon>
        <taxon>Agaricomycetes</taxon>
        <taxon>Agaricomycetidae</taxon>
        <taxon>Agaricales</taxon>
        <taxon>Agaricineae</taxon>
        <taxon>Psathyrellaceae</taxon>
        <taxon>Candolleomyces</taxon>
    </lineage>
</organism>
<dbReference type="PANTHER" id="PTHR10672">
    <property type="entry name" value="ADDUCIN"/>
    <property type="match status" value="1"/>
</dbReference>
<name>A0A9W8J9U9_9AGAR</name>
<keyword evidence="3" id="KW-1185">Reference proteome</keyword>
<dbReference type="Gene3D" id="3.40.225.10">
    <property type="entry name" value="Class II aldolase/adducin N-terminal domain"/>
    <property type="match status" value="1"/>
</dbReference>
<dbReference type="Pfam" id="PF00596">
    <property type="entry name" value="Aldolase_II"/>
    <property type="match status" value="1"/>
</dbReference>
<evidence type="ECO:0000259" key="1">
    <source>
        <dbReference type="SMART" id="SM01007"/>
    </source>
</evidence>
<accession>A0A9W8J9U9</accession>
<feature type="domain" description="Class II aldolase/adducin N-terminal" evidence="1">
    <location>
        <begin position="41"/>
        <end position="247"/>
    </location>
</feature>
<dbReference type="PANTHER" id="PTHR10672:SF41">
    <property type="entry name" value="CLASS II ALDOLASE_ADDUCIN DOMAIN PROTEIN (AFU_ORTHOLOGUE AFUA_3G01330)"/>
    <property type="match status" value="1"/>
</dbReference>
<evidence type="ECO:0000313" key="3">
    <source>
        <dbReference type="Proteomes" id="UP001140091"/>
    </source>
</evidence>
<dbReference type="Proteomes" id="UP001140091">
    <property type="component" value="Unassembled WGS sequence"/>
</dbReference>
<dbReference type="InterPro" id="IPR036409">
    <property type="entry name" value="Aldolase_II/adducin_N_sf"/>
</dbReference>
<dbReference type="FunFam" id="3.40.225.10:FF:000009">
    <property type="entry name" value="Class II aldolase/adducin N-terminal"/>
    <property type="match status" value="1"/>
</dbReference>
<protein>
    <recommendedName>
        <fullName evidence="1">Class II aldolase/adducin N-terminal domain-containing protein</fullName>
    </recommendedName>
</protein>
<comment type="caution">
    <text evidence="2">The sequence shown here is derived from an EMBL/GenBank/DDBJ whole genome shotgun (WGS) entry which is preliminary data.</text>
</comment>
<reference evidence="2" key="1">
    <citation type="submission" date="2022-06" db="EMBL/GenBank/DDBJ databases">
        <title>Genome Sequence of Candolleomyces eurysporus.</title>
        <authorList>
            <person name="Buettner E."/>
        </authorList>
    </citation>
    <scope>NUCLEOTIDE SEQUENCE</scope>
    <source>
        <strain evidence="2">VTCC 930004</strain>
    </source>
</reference>
<sequence>MSATNSNAQSAAQSIDAHNLSFAPKPPTFTSKAEEREWLKFRLAQSFRIFGHLGYNEGVAGHITVRDPIRPDCFWVNPFGLHFSLIQPSDLLLVDPKDESGPRRLLNTAAYMIHSAIHAARPDVICAAHTHSMHGKAFSSLGVPLDMLNQDSCAFYDDIVVYSQFNGIVLDEEEGNHIAQALGSKKVRCSCSLEHQSLSIRVGSTGTYNSDSQAAILQNHGLLVATNTIEATVFFYIALERACQAQLLADAAAGGRGGRPVRIPNEEALKTSKTNGNMTAGWFQGLPEFQFLEAREGVTFALNKGKDAKGEMKPSN</sequence>
<dbReference type="SUPFAM" id="SSF53639">
    <property type="entry name" value="AraD/HMP-PK domain-like"/>
    <property type="match status" value="1"/>
</dbReference>
<feature type="non-terminal residue" evidence="2">
    <location>
        <position position="1"/>
    </location>
</feature>